<dbReference type="GO" id="GO:0050104">
    <property type="term" value="F:L-gulonate 3-dehydrogenase activity"/>
    <property type="evidence" value="ECO:0007669"/>
    <property type="project" value="TreeGrafter"/>
</dbReference>
<protein>
    <submittedName>
        <fullName evidence="5">Hydroxylacyl-CoA dehydrogenase</fullName>
    </submittedName>
</protein>
<dbReference type="Gene3D" id="3.40.50.720">
    <property type="entry name" value="NAD(P)-binding Rossmann-like Domain"/>
    <property type="match status" value="1"/>
</dbReference>
<dbReference type="Pfam" id="PF02737">
    <property type="entry name" value="3HCDH_N"/>
    <property type="match status" value="1"/>
</dbReference>
<dbReference type="InterPro" id="IPR006180">
    <property type="entry name" value="3-OHacyl-CoA_DH_CS"/>
</dbReference>
<organism evidence="5 6">
    <name type="scientific">Paraburkholderia silviterrae</name>
    <dbReference type="NCBI Taxonomy" id="2528715"/>
    <lineage>
        <taxon>Bacteria</taxon>
        <taxon>Pseudomonadati</taxon>
        <taxon>Pseudomonadota</taxon>
        <taxon>Betaproteobacteria</taxon>
        <taxon>Burkholderiales</taxon>
        <taxon>Burkholderiaceae</taxon>
        <taxon>Paraburkholderia</taxon>
    </lineage>
</organism>
<reference evidence="5 6" key="1">
    <citation type="submission" date="2019-03" db="EMBL/GenBank/DDBJ databases">
        <title>Paraburkholderia sp. 4M-K11, isolated from subtropical forest soil.</title>
        <authorList>
            <person name="Gao Z.-H."/>
            <person name="Qiu L.-H."/>
        </authorList>
    </citation>
    <scope>NUCLEOTIDE SEQUENCE [LARGE SCALE GENOMIC DNA]</scope>
    <source>
        <strain evidence="5 6">4M-K11</strain>
    </source>
</reference>
<dbReference type="PANTHER" id="PTHR48075">
    <property type="entry name" value="3-HYDROXYACYL-COA DEHYDROGENASE FAMILY PROTEIN"/>
    <property type="match status" value="1"/>
</dbReference>
<dbReference type="InterPro" id="IPR006108">
    <property type="entry name" value="3HC_DH_C"/>
</dbReference>
<sequence length="322" mass="34747">MNTSLNDKDRPLAQRKVAVIGGGVIGASWTALFLANGMQVVVSDPQPNIGQKVRDYVAQATPALRSLGFGMEGASSNLSFEPDIEKAVQDADFIQENGPERVDFKTSVWAQIEKAAPATCLFFSSSSGIPASVQSEKMRAPGRLVIGHPFNPPHLLPLVEVVPGPGTSRALIDASLAFYRALGKCALEIRKEIDGFVANRLQSAIFRECVYLVSQGVITVADLDSVVTHSLGIRWATNGPFLSFHLGGGDGGFAHFLDHLAPGMETRWREQLASSVHFDEPTKRLIIEQIQSGYGNRSIAQLAAARDTKEIAVLNSVRDLPQ</sequence>
<evidence type="ECO:0000259" key="4">
    <source>
        <dbReference type="Pfam" id="PF02737"/>
    </source>
</evidence>
<dbReference type="InterPro" id="IPR036291">
    <property type="entry name" value="NAD(P)-bd_dom_sf"/>
</dbReference>
<dbReference type="GO" id="GO:0006631">
    <property type="term" value="P:fatty acid metabolic process"/>
    <property type="evidence" value="ECO:0007669"/>
    <property type="project" value="InterPro"/>
</dbReference>
<feature type="domain" description="3-hydroxyacyl-CoA dehydrogenase C-terminal" evidence="3">
    <location>
        <begin position="195"/>
        <end position="278"/>
    </location>
</feature>
<dbReference type="PROSITE" id="PS00067">
    <property type="entry name" value="3HCDH"/>
    <property type="match status" value="1"/>
</dbReference>
<dbReference type="GO" id="GO:0070403">
    <property type="term" value="F:NAD+ binding"/>
    <property type="evidence" value="ECO:0007669"/>
    <property type="project" value="InterPro"/>
</dbReference>
<dbReference type="RefSeq" id="WP_133198593.1">
    <property type="nucleotide sequence ID" value="NZ_JBHUCW010000049.1"/>
</dbReference>
<dbReference type="Pfam" id="PF00725">
    <property type="entry name" value="3HCDH"/>
    <property type="match status" value="1"/>
</dbReference>
<proteinExistence type="inferred from homology"/>
<dbReference type="AlphaFoldDB" id="A0A4R5M200"/>
<dbReference type="SUPFAM" id="SSF51735">
    <property type="entry name" value="NAD(P)-binding Rossmann-fold domains"/>
    <property type="match status" value="1"/>
</dbReference>
<dbReference type="InterPro" id="IPR008927">
    <property type="entry name" value="6-PGluconate_DH-like_C_sf"/>
</dbReference>
<dbReference type="PANTHER" id="PTHR48075:SF1">
    <property type="entry name" value="LAMBDA-CRYSTALLIN HOMOLOG"/>
    <property type="match status" value="1"/>
</dbReference>
<dbReference type="Gene3D" id="1.10.1040.10">
    <property type="entry name" value="N-(1-d-carboxylethyl)-l-norvaline Dehydrogenase, domain 2"/>
    <property type="match status" value="1"/>
</dbReference>
<dbReference type="Proteomes" id="UP000295722">
    <property type="component" value="Unassembled WGS sequence"/>
</dbReference>
<keyword evidence="6" id="KW-1185">Reference proteome</keyword>
<evidence type="ECO:0000256" key="1">
    <source>
        <dbReference type="ARBA" id="ARBA00009463"/>
    </source>
</evidence>
<accession>A0A4R5M200</accession>
<dbReference type="SUPFAM" id="SSF48179">
    <property type="entry name" value="6-phosphogluconate dehydrogenase C-terminal domain-like"/>
    <property type="match status" value="1"/>
</dbReference>
<dbReference type="InterPro" id="IPR013328">
    <property type="entry name" value="6PGD_dom2"/>
</dbReference>
<name>A0A4R5M200_9BURK</name>
<dbReference type="EMBL" id="SMRP01000022">
    <property type="protein sequence ID" value="TDG19385.1"/>
    <property type="molecule type" value="Genomic_DNA"/>
</dbReference>
<dbReference type="InterPro" id="IPR006176">
    <property type="entry name" value="3-OHacyl-CoA_DH_NAD-bd"/>
</dbReference>
<comment type="caution">
    <text evidence="5">The sequence shown here is derived from an EMBL/GenBank/DDBJ whole genome shotgun (WGS) entry which is preliminary data.</text>
</comment>
<evidence type="ECO:0000313" key="6">
    <source>
        <dbReference type="Proteomes" id="UP000295722"/>
    </source>
</evidence>
<gene>
    <name evidence="5" type="ORF">EYW47_30830</name>
</gene>
<keyword evidence="2" id="KW-0560">Oxidoreductase</keyword>
<comment type="similarity">
    <text evidence="1">Belongs to the 3-hydroxyacyl-CoA dehydrogenase family.</text>
</comment>
<evidence type="ECO:0000313" key="5">
    <source>
        <dbReference type="EMBL" id="TDG19385.1"/>
    </source>
</evidence>
<evidence type="ECO:0000259" key="3">
    <source>
        <dbReference type="Pfam" id="PF00725"/>
    </source>
</evidence>
<dbReference type="OrthoDB" id="9803287at2"/>
<feature type="domain" description="3-hydroxyacyl-CoA dehydrogenase NAD binding" evidence="4">
    <location>
        <begin position="16"/>
        <end position="191"/>
    </location>
</feature>
<evidence type="ECO:0000256" key="2">
    <source>
        <dbReference type="ARBA" id="ARBA00023002"/>
    </source>
</evidence>